<accession>A0A4R7K8L0</accession>
<feature type="domain" description="UspA" evidence="1">
    <location>
        <begin position="4"/>
        <end position="148"/>
    </location>
</feature>
<reference evidence="2 3" key="1">
    <citation type="submission" date="2019-03" db="EMBL/GenBank/DDBJ databases">
        <title>Genomic Encyclopedia of Archaeal and Bacterial Type Strains, Phase II (KMG-II): from individual species to whole genera.</title>
        <authorList>
            <person name="Goeker M."/>
        </authorList>
    </citation>
    <scope>NUCLEOTIDE SEQUENCE [LARGE SCALE GENOMIC DNA]</scope>
    <source>
        <strain evidence="2 3">DSM 25233</strain>
    </source>
</reference>
<proteinExistence type="predicted"/>
<gene>
    <name evidence="2" type="ORF">CLV90_0120</name>
</gene>
<dbReference type="CDD" id="cd00293">
    <property type="entry name" value="USP-like"/>
    <property type="match status" value="1"/>
</dbReference>
<dbReference type="EMBL" id="SOAY01000005">
    <property type="protein sequence ID" value="TDT50328.1"/>
    <property type="molecule type" value="Genomic_DNA"/>
</dbReference>
<dbReference type="OrthoDB" id="9788959at2"/>
<protein>
    <submittedName>
        <fullName evidence="2">Nucleotide-binding universal stress UspA family protein</fullName>
    </submittedName>
</protein>
<dbReference type="AlphaFoldDB" id="A0A4R7K8L0"/>
<comment type="caution">
    <text evidence="2">The sequence shown here is derived from an EMBL/GenBank/DDBJ whole genome shotgun (WGS) entry which is preliminary data.</text>
</comment>
<name>A0A4R7K8L0_9FLAO</name>
<evidence type="ECO:0000313" key="3">
    <source>
        <dbReference type="Proteomes" id="UP000294749"/>
    </source>
</evidence>
<dbReference type="InterPro" id="IPR006016">
    <property type="entry name" value="UspA"/>
</dbReference>
<dbReference type="Proteomes" id="UP000294749">
    <property type="component" value="Unassembled WGS sequence"/>
</dbReference>
<evidence type="ECO:0000313" key="2">
    <source>
        <dbReference type="EMBL" id="TDT50328.1"/>
    </source>
</evidence>
<dbReference type="RefSeq" id="WP_133685591.1">
    <property type="nucleotide sequence ID" value="NZ_SOAY01000005.1"/>
</dbReference>
<dbReference type="Gene3D" id="3.40.50.12370">
    <property type="match status" value="1"/>
</dbReference>
<dbReference type="Pfam" id="PF00582">
    <property type="entry name" value="Usp"/>
    <property type="match status" value="1"/>
</dbReference>
<dbReference type="SUPFAM" id="SSF52402">
    <property type="entry name" value="Adenine nucleotide alpha hydrolases-like"/>
    <property type="match status" value="1"/>
</dbReference>
<keyword evidence="3" id="KW-1185">Reference proteome</keyword>
<sequence>MDNSILLPTDFSKNSWLAIQYAIKLFEDKKCTFYILNAYSKETHGLDSLTLLNPDEAFNNLSELRSRQCLGDILIKLSRLKNNKNHKFHLVSESTLLLSAVKNLNKEIQFNMIVMGARGMGNKKGKSYGKNTLEILKHIRKCPVLVVPTKVDFSHPKEIVLTTNFNTKIKSSEIKYLVEIAKLSNASIQVLSLSPTHKLSFEQKRNKVFIRTQLKEVAYNFNSLKNVKMAIALSCFVEIRNSNMISFIDKKPSFLERLGFGQLSLSKLGYYADVPVLALHSK</sequence>
<organism evidence="2 3">
    <name type="scientific">Maribacter spongiicola</name>
    <dbReference type="NCBI Taxonomy" id="1206753"/>
    <lineage>
        <taxon>Bacteria</taxon>
        <taxon>Pseudomonadati</taxon>
        <taxon>Bacteroidota</taxon>
        <taxon>Flavobacteriia</taxon>
        <taxon>Flavobacteriales</taxon>
        <taxon>Flavobacteriaceae</taxon>
        <taxon>Maribacter</taxon>
    </lineage>
</organism>
<evidence type="ECO:0000259" key="1">
    <source>
        <dbReference type="Pfam" id="PF00582"/>
    </source>
</evidence>